<name>A0A834ISA9_RHYFE</name>
<reference evidence="2" key="1">
    <citation type="submission" date="2020-08" db="EMBL/GenBank/DDBJ databases">
        <title>Genome sequencing and assembly of the red palm weevil Rhynchophorus ferrugineus.</title>
        <authorList>
            <person name="Dias G.B."/>
            <person name="Bergman C.M."/>
            <person name="Manee M."/>
        </authorList>
    </citation>
    <scope>NUCLEOTIDE SEQUENCE</scope>
    <source>
        <strain evidence="2">AA-2017</strain>
        <tissue evidence="2">Whole larva</tissue>
    </source>
</reference>
<comment type="caution">
    <text evidence="2">The sequence shown here is derived from an EMBL/GenBank/DDBJ whole genome shotgun (WGS) entry which is preliminary data.</text>
</comment>
<feature type="compositionally biased region" description="Basic and acidic residues" evidence="1">
    <location>
        <begin position="54"/>
        <end position="64"/>
    </location>
</feature>
<proteinExistence type="predicted"/>
<feature type="region of interest" description="Disordered" evidence="1">
    <location>
        <begin position="35"/>
        <end position="86"/>
    </location>
</feature>
<evidence type="ECO:0000313" key="2">
    <source>
        <dbReference type="EMBL" id="KAF7282893.1"/>
    </source>
</evidence>
<dbReference type="EMBL" id="JAACXV010000152">
    <property type="protein sequence ID" value="KAF7282893.1"/>
    <property type="molecule type" value="Genomic_DNA"/>
</dbReference>
<evidence type="ECO:0000313" key="3">
    <source>
        <dbReference type="Proteomes" id="UP000625711"/>
    </source>
</evidence>
<accession>A0A834ISA9</accession>
<organism evidence="2 3">
    <name type="scientific">Rhynchophorus ferrugineus</name>
    <name type="common">Red palm weevil</name>
    <name type="synonym">Curculio ferrugineus</name>
    <dbReference type="NCBI Taxonomy" id="354439"/>
    <lineage>
        <taxon>Eukaryota</taxon>
        <taxon>Metazoa</taxon>
        <taxon>Ecdysozoa</taxon>
        <taxon>Arthropoda</taxon>
        <taxon>Hexapoda</taxon>
        <taxon>Insecta</taxon>
        <taxon>Pterygota</taxon>
        <taxon>Neoptera</taxon>
        <taxon>Endopterygota</taxon>
        <taxon>Coleoptera</taxon>
        <taxon>Polyphaga</taxon>
        <taxon>Cucujiformia</taxon>
        <taxon>Curculionidae</taxon>
        <taxon>Dryophthorinae</taxon>
        <taxon>Rhynchophorus</taxon>
    </lineage>
</organism>
<feature type="compositionally biased region" description="Polar residues" evidence="1">
    <location>
        <begin position="67"/>
        <end position="80"/>
    </location>
</feature>
<evidence type="ECO:0000256" key="1">
    <source>
        <dbReference type="SAM" id="MobiDB-lite"/>
    </source>
</evidence>
<keyword evidence="3" id="KW-1185">Reference proteome</keyword>
<gene>
    <name evidence="2" type="ORF">GWI33_001841</name>
</gene>
<protein>
    <submittedName>
        <fullName evidence="2">Uncharacterized protein</fullName>
    </submittedName>
</protein>
<dbReference type="Proteomes" id="UP000625711">
    <property type="component" value="Unassembled WGS sequence"/>
</dbReference>
<dbReference type="AlphaFoldDB" id="A0A834ISA9"/>
<sequence>MIIFRGLLPKYRSLDYANCRKIMIITYRRQTIQKSLHGARRQKPAHNSTPDYQSRTEDKYERGTARSGESSGASWRNSPAASREMDTRTVPNKLLWPSVIATFNIARQTGRSVKIPARPRRRSRVRELFLPLLPPRWRKIAAGALLLRFPLVPLNFVEKVEWPDEEVSSTRTFLGVVLFVSCDVLTLRSRVSVKKGRIIEKVTIRS</sequence>